<dbReference type="SUPFAM" id="SSF63520">
    <property type="entry name" value="PTS-regulatory domain, PRD"/>
    <property type="match status" value="1"/>
</dbReference>
<dbReference type="RefSeq" id="WP_005607702.1">
    <property type="nucleotide sequence ID" value="NZ_CP102283.1"/>
</dbReference>
<evidence type="ECO:0000259" key="5">
    <source>
        <dbReference type="PROSITE" id="PS51094"/>
    </source>
</evidence>
<dbReference type="PANTHER" id="PTHR30185:SF18">
    <property type="entry name" value="TRANSCRIPTIONAL REGULATOR MTLR"/>
    <property type="match status" value="1"/>
</dbReference>
<dbReference type="PROSITE" id="PS51372">
    <property type="entry name" value="PRD_2"/>
    <property type="match status" value="1"/>
</dbReference>
<dbReference type="SUPFAM" id="SSF55804">
    <property type="entry name" value="Phoshotransferase/anion transport protein"/>
    <property type="match status" value="1"/>
</dbReference>
<protein>
    <submittedName>
        <fullName evidence="8">Phosphoenolpyruvate-dependent sugar phosphotransferase system, EIIA 2</fullName>
    </submittedName>
</protein>
<dbReference type="InterPro" id="IPR002178">
    <property type="entry name" value="PTS_EIIA_type-2_dom"/>
</dbReference>
<dbReference type="EMBL" id="ACKZ01000020">
    <property type="protein sequence ID" value="EEW37121.1"/>
    <property type="molecule type" value="Genomic_DNA"/>
</dbReference>
<dbReference type="PROSITE" id="PS51094">
    <property type="entry name" value="PTS_EIIA_TYPE_2"/>
    <property type="match status" value="1"/>
</dbReference>
<dbReference type="PROSITE" id="PS00372">
    <property type="entry name" value="PTS_EIIA_TYPE_2_HIS"/>
    <property type="match status" value="1"/>
</dbReference>
<sequence>MIDLKALVLFMTLMNYQELSLYELSVKVGFSIKEVKEVIDYLHAYLEKKNIDLRCAKGKYFLEKNDQQLTDIVQSKELVLPKETRLALIYLYTFCRMEYISNSHYQDFLKVSKNTTLSDIQSLRKLMTKNELELGYSRAKGYTLIGEEWKKHQLAFKMVGELLNSPIGLWGLDYVLTSWAHNVRYEVIEQIVKDYYNHLQLTPIADQLKECIYDVVFVLCRYQRNVDPVVFSKTLVSPAIEVLSKILLETIRDLGIIDRPFTINDRQYVSILLSSCFEGEVDSNFEYFNELTDKIIQKMEEVSLLQFQQKRTLKENLKKHLIPAYYRLKFGIPSTNDYTQTIKENYPDLFELVKSSLSPLEQDIGTTISESETAYFVAHFGGYLKADHPKSSLHYKAVIICPNGVSSSLMVKENLSFLFPQIEFVRNIKLEDLVEKETKDFDMIFSTVKVHTTKPNYLVSVMPSQEQNIHLVNLVQKDFPEMSFQDRAVDELLAIVRQYAVVTNESGLGFALKKYLKYDIKRKENLPLLDELLTKETYQYSQEKMDWKDAIRFAAAPLLGQQKITAHYPEAMIQKVEEFGPFINLGKGIAIPHARPDDGVNEVGMSMLVLEQPTYLLDDPTQEIRLLICIAAVDNETHLKALAHLTTILRDNESVQKLLASKNYDEIKNIIKQEV</sequence>
<gene>
    <name evidence="8" type="ORF">HMPREF0444_1339</name>
</gene>
<dbReference type="eggNOG" id="COG1762">
    <property type="taxonomic scope" value="Bacteria"/>
</dbReference>
<evidence type="ECO:0000313" key="8">
    <source>
        <dbReference type="EMBL" id="EEW37121.1"/>
    </source>
</evidence>
<evidence type="ECO:0000256" key="1">
    <source>
        <dbReference type="ARBA" id="ARBA00022679"/>
    </source>
</evidence>
<keyword evidence="8" id="KW-0670">Pyruvate</keyword>
<keyword evidence="9" id="KW-1185">Reference proteome</keyword>
<dbReference type="InterPro" id="IPR050661">
    <property type="entry name" value="BglG_antiterminators"/>
</dbReference>
<feature type="domain" description="PTS EIIA type-2" evidence="5">
    <location>
        <begin position="531"/>
        <end position="674"/>
    </location>
</feature>
<dbReference type="InterPro" id="IPR036095">
    <property type="entry name" value="PTS_EIIB-like_sf"/>
</dbReference>
<dbReference type="Pfam" id="PF00874">
    <property type="entry name" value="PRD"/>
    <property type="match status" value="1"/>
</dbReference>
<keyword evidence="3" id="KW-0805">Transcription regulation</keyword>
<dbReference type="Gene3D" id="1.10.1790.10">
    <property type="entry name" value="PRD domain"/>
    <property type="match status" value="1"/>
</dbReference>
<dbReference type="InterPro" id="IPR016152">
    <property type="entry name" value="PTrfase/Anion_transptr"/>
</dbReference>
<dbReference type="SUPFAM" id="SSF52794">
    <property type="entry name" value="PTS system IIB component-like"/>
    <property type="match status" value="1"/>
</dbReference>
<dbReference type="InterPro" id="IPR013011">
    <property type="entry name" value="PTS_EIIB_2"/>
</dbReference>
<feature type="domain" description="PTS EIIB type-2" evidence="6">
    <location>
        <begin position="395"/>
        <end position="483"/>
    </location>
</feature>
<dbReference type="STRING" id="638301.HMPREF0444_1339"/>
<dbReference type="InterPro" id="IPR011608">
    <property type="entry name" value="PRD"/>
</dbReference>
<dbReference type="CDD" id="cd05568">
    <property type="entry name" value="PTS_IIB_bgl_like"/>
    <property type="match status" value="1"/>
</dbReference>
<dbReference type="Gene3D" id="3.40.50.2300">
    <property type="match status" value="1"/>
</dbReference>
<organism evidence="8 9">
    <name type="scientific">Granulicatella adiacens ATCC 49175</name>
    <dbReference type="NCBI Taxonomy" id="638301"/>
    <lineage>
        <taxon>Bacteria</taxon>
        <taxon>Bacillati</taxon>
        <taxon>Bacillota</taxon>
        <taxon>Bacilli</taxon>
        <taxon>Lactobacillales</taxon>
        <taxon>Carnobacteriaceae</taxon>
        <taxon>Granulicatella</taxon>
    </lineage>
</organism>
<accession>C8NHE4</accession>
<dbReference type="PANTHER" id="PTHR30185">
    <property type="entry name" value="CRYPTIC BETA-GLUCOSIDE BGL OPERON ANTITERMINATOR"/>
    <property type="match status" value="1"/>
</dbReference>
<dbReference type="GO" id="GO:0009401">
    <property type="term" value="P:phosphoenolpyruvate-dependent sugar phosphotransferase system"/>
    <property type="evidence" value="ECO:0007669"/>
    <property type="project" value="InterPro"/>
</dbReference>
<dbReference type="PROSITE" id="PS51099">
    <property type="entry name" value="PTS_EIIB_TYPE_2"/>
    <property type="match status" value="1"/>
</dbReference>
<keyword evidence="4" id="KW-0804">Transcription</keyword>
<evidence type="ECO:0000256" key="2">
    <source>
        <dbReference type="ARBA" id="ARBA00022737"/>
    </source>
</evidence>
<dbReference type="GO" id="GO:0006355">
    <property type="term" value="P:regulation of DNA-templated transcription"/>
    <property type="evidence" value="ECO:0007669"/>
    <property type="project" value="InterPro"/>
</dbReference>
<dbReference type="GO" id="GO:0008982">
    <property type="term" value="F:protein-N(PI)-phosphohistidine-sugar phosphotransferase activity"/>
    <property type="evidence" value="ECO:0007669"/>
    <property type="project" value="InterPro"/>
</dbReference>
<name>C8NHE4_9LACT</name>
<dbReference type="AlphaFoldDB" id="C8NHE4"/>
<proteinExistence type="predicted"/>
<dbReference type="GeneID" id="78412087"/>
<evidence type="ECO:0000256" key="4">
    <source>
        <dbReference type="ARBA" id="ARBA00023163"/>
    </source>
</evidence>
<feature type="domain" description="PRD" evidence="7">
    <location>
        <begin position="283"/>
        <end position="390"/>
    </location>
</feature>
<dbReference type="eggNOG" id="COG3711">
    <property type="taxonomic scope" value="Bacteria"/>
</dbReference>
<evidence type="ECO:0000259" key="6">
    <source>
        <dbReference type="PROSITE" id="PS51099"/>
    </source>
</evidence>
<evidence type="ECO:0000256" key="3">
    <source>
        <dbReference type="ARBA" id="ARBA00023015"/>
    </source>
</evidence>
<comment type="caution">
    <text evidence="8">The sequence shown here is derived from an EMBL/GenBank/DDBJ whole genome shotgun (WGS) entry which is preliminary data.</text>
</comment>
<dbReference type="HOGENOM" id="CLU_013442_1_0_9"/>
<keyword evidence="2" id="KW-0677">Repeat</keyword>
<dbReference type="InterPro" id="IPR036634">
    <property type="entry name" value="PRD_sf"/>
</dbReference>
<reference evidence="8 9" key="1">
    <citation type="submission" date="2009-08" db="EMBL/GenBank/DDBJ databases">
        <authorList>
            <person name="Muzny D."/>
            <person name="Qin X."/>
            <person name="Deng J."/>
            <person name="Jiang H."/>
            <person name="Liu Y."/>
            <person name="Qu J."/>
            <person name="Song X.-Z."/>
            <person name="Zhang L."/>
            <person name="Thornton R."/>
            <person name="Coyle M."/>
            <person name="Francisco L."/>
            <person name="Jackson L."/>
            <person name="Javaid M."/>
            <person name="Korchina V."/>
            <person name="Kovar C."/>
            <person name="Mata R."/>
            <person name="Mathew T."/>
            <person name="Ngo R."/>
            <person name="Nguyen L."/>
            <person name="Nguyen N."/>
            <person name="Okwuonu G."/>
            <person name="Ongeri F."/>
            <person name="Pham C."/>
            <person name="Simmons D."/>
            <person name="Wilczek-Boney K."/>
            <person name="Hale W."/>
            <person name="Jakkamsetti A."/>
            <person name="Pham P."/>
            <person name="Ruth R."/>
            <person name="San Lucas F."/>
            <person name="Warren J."/>
            <person name="Zhang J."/>
            <person name="Zhao Z."/>
            <person name="Zhou C."/>
            <person name="Zhu D."/>
            <person name="Lee S."/>
            <person name="Bess C."/>
            <person name="Blankenburg K."/>
            <person name="Forbes L."/>
            <person name="Fu Q."/>
            <person name="Gubbala S."/>
            <person name="Hirani K."/>
            <person name="Jayaseelan J.C."/>
            <person name="Lara F."/>
            <person name="Munidasa M."/>
            <person name="Palculict T."/>
            <person name="Patil S."/>
            <person name="Pu L.-L."/>
            <person name="Saada N."/>
            <person name="Tang L."/>
            <person name="Weissenberger G."/>
            <person name="Zhu Y."/>
            <person name="Hemphill L."/>
            <person name="Shang Y."/>
            <person name="Youmans B."/>
            <person name="Ayvaz T."/>
            <person name="Ross M."/>
            <person name="Santibanez J."/>
            <person name="Aqrawi P."/>
            <person name="Gross S."/>
            <person name="Joshi V."/>
            <person name="Fowler G."/>
            <person name="Nazareth L."/>
            <person name="Reid J."/>
            <person name="Worley K."/>
            <person name="Petrosino J."/>
            <person name="Highlander S."/>
            <person name="Gibbs R."/>
        </authorList>
    </citation>
    <scope>NUCLEOTIDE SEQUENCE [LARGE SCALE GENOMIC DNA]</scope>
    <source>
        <strain evidence="8 9">ATCC 49175</strain>
    </source>
</reference>
<evidence type="ECO:0000259" key="7">
    <source>
        <dbReference type="PROSITE" id="PS51372"/>
    </source>
</evidence>
<dbReference type="Pfam" id="PF00359">
    <property type="entry name" value="PTS_EIIA_2"/>
    <property type="match status" value="1"/>
</dbReference>
<dbReference type="CDD" id="cd00211">
    <property type="entry name" value="PTS_IIA_fru"/>
    <property type="match status" value="1"/>
</dbReference>
<keyword evidence="1 8" id="KW-0808">Transferase</keyword>
<evidence type="ECO:0000313" key="9">
    <source>
        <dbReference type="Proteomes" id="UP000005926"/>
    </source>
</evidence>
<dbReference type="Gene3D" id="3.40.930.10">
    <property type="entry name" value="Mannitol-specific EII, Chain A"/>
    <property type="match status" value="1"/>
</dbReference>
<dbReference type="Proteomes" id="UP000005926">
    <property type="component" value="Unassembled WGS sequence"/>
</dbReference>